<dbReference type="AlphaFoldDB" id="H1HNP5"/>
<comment type="caution">
    <text evidence="1">The sequence shown here is derived from an EMBL/GenBank/DDBJ whole genome shotgun (WGS) entry which is preliminary data.</text>
</comment>
<dbReference type="Proteomes" id="UP000003167">
    <property type="component" value="Unassembled WGS sequence"/>
</dbReference>
<reference evidence="1 2" key="1">
    <citation type="submission" date="2011-12" db="EMBL/GenBank/DDBJ databases">
        <title>The Genome Sequence of Prevotella maculosa OT 289.</title>
        <authorList>
            <consortium name="The Broad Institute Genome Sequencing Platform"/>
            <person name="Earl A."/>
            <person name="Ward D."/>
            <person name="Feldgarden M."/>
            <person name="Gevers D."/>
            <person name="Izard J."/>
            <person name="Blanton J.M."/>
            <person name="Mathney J."/>
            <person name="Tanner A.C."/>
            <person name="Dewhirst F.E."/>
            <person name="Young S.K."/>
            <person name="Zeng Q."/>
            <person name="Gargeya S."/>
            <person name="Fitzgerald M."/>
            <person name="Haas B."/>
            <person name="Abouelleil A."/>
            <person name="Alvarado L."/>
            <person name="Arachchi H.M."/>
            <person name="Berlin A."/>
            <person name="Chapman S.B."/>
            <person name="Gearin G."/>
            <person name="Goldberg J."/>
            <person name="Griggs A."/>
            <person name="Gujja S."/>
            <person name="Hansen M."/>
            <person name="Heiman D."/>
            <person name="Howarth C."/>
            <person name="Larimer J."/>
            <person name="Lui A."/>
            <person name="MacDonald P.J.P."/>
            <person name="McCowen C."/>
            <person name="Montmayeur A."/>
            <person name="Murphy C."/>
            <person name="Neiman D."/>
            <person name="Pearson M."/>
            <person name="Priest M."/>
            <person name="Roberts A."/>
            <person name="Saif S."/>
            <person name="Shea T."/>
            <person name="Sisk P."/>
            <person name="Stolte C."/>
            <person name="Sykes S."/>
            <person name="Wortman J."/>
            <person name="Nusbaum C."/>
            <person name="Birren B."/>
        </authorList>
    </citation>
    <scope>NUCLEOTIDE SEQUENCE [LARGE SCALE GENOMIC DNA]</scope>
    <source>
        <strain evidence="1 2">OT 289</strain>
    </source>
</reference>
<name>H1HNP5_9BACT</name>
<accession>H1HNP5</accession>
<keyword evidence="2" id="KW-1185">Reference proteome</keyword>
<sequence length="86" mass="10135">MTQKHSIAYHEILSLEINVHDLHAHTMKHSVNETLYTIRYNSTIRLFAYLMPYKVHFPFSHTITLKPSALPRKSLTVLLKMYCFTT</sequence>
<evidence type="ECO:0000313" key="1">
    <source>
        <dbReference type="EMBL" id="EHO68924.1"/>
    </source>
</evidence>
<proteinExistence type="predicted"/>
<evidence type="ECO:0000313" key="2">
    <source>
        <dbReference type="Proteomes" id="UP000003167"/>
    </source>
</evidence>
<protein>
    <submittedName>
        <fullName evidence="1">Uncharacterized protein</fullName>
    </submittedName>
</protein>
<dbReference type="STRING" id="999422.HMPREF9944_01789"/>
<gene>
    <name evidence="1" type="ORF">HMPREF9944_01789</name>
</gene>
<dbReference type="EMBL" id="AGEK01000030">
    <property type="protein sequence ID" value="EHO68924.1"/>
    <property type="molecule type" value="Genomic_DNA"/>
</dbReference>
<organism evidence="1 2">
    <name type="scientific">Segatella maculosa OT 289</name>
    <dbReference type="NCBI Taxonomy" id="999422"/>
    <lineage>
        <taxon>Bacteria</taxon>
        <taxon>Pseudomonadati</taxon>
        <taxon>Bacteroidota</taxon>
        <taxon>Bacteroidia</taxon>
        <taxon>Bacteroidales</taxon>
        <taxon>Prevotellaceae</taxon>
        <taxon>Segatella</taxon>
    </lineage>
</organism>
<dbReference type="HOGENOM" id="CLU_2495279_0_0_10"/>